<dbReference type="EMBL" id="DS113245">
    <property type="protein sequence ID" value="EAY16171.1"/>
    <property type="molecule type" value="Genomic_DNA"/>
</dbReference>
<reference evidence="4" key="2">
    <citation type="journal article" date="2007" name="Science">
        <title>Draft genome sequence of the sexually transmitted pathogen Trichomonas vaginalis.</title>
        <authorList>
            <person name="Carlton J.M."/>
            <person name="Hirt R.P."/>
            <person name="Silva J.C."/>
            <person name="Delcher A.L."/>
            <person name="Schatz M."/>
            <person name="Zhao Q."/>
            <person name="Wortman J.R."/>
            <person name="Bidwell S.L."/>
            <person name="Alsmark U.C.M."/>
            <person name="Besteiro S."/>
            <person name="Sicheritz-Ponten T."/>
            <person name="Noel C.J."/>
            <person name="Dacks J.B."/>
            <person name="Foster P.G."/>
            <person name="Simillion C."/>
            <person name="Van de Peer Y."/>
            <person name="Miranda-Saavedra D."/>
            <person name="Barton G.J."/>
            <person name="Westrop G.D."/>
            <person name="Mueller S."/>
            <person name="Dessi D."/>
            <person name="Fiori P.L."/>
            <person name="Ren Q."/>
            <person name="Paulsen I."/>
            <person name="Zhang H."/>
            <person name="Bastida-Corcuera F.D."/>
            <person name="Simoes-Barbosa A."/>
            <person name="Brown M.T."/>
            <person name="Hayes R.D."/>
            <person name="Mukherjee M."/>
            <person name="Okumura C.Y."/>
            <person name="Schneider R."/>
            <person name="Smith A.J."/>
            <person name="Vanacova S."/>
            <person name="Villalvazo M."/>
            <person name="Haas B.J."/>
            <person name="Pertea M."/>
            <person name="Feldblyum T.V."/>
            <person name="Utterback T.R."/>
            <person name="Shu C.L."/>
            <person name="Osoegawa K."/>
            <person name="de Jong P.J."/>
            <person name="Hrdy I."/>
            <person name="Horvathova L."/>
            <person name="Zubacova Z."/>
            <person name="Dolezal P."/>
            <person name="Malik S.B."/>
            <person name="Logsdon J.M. Jr."/>
            <person name="Henze K."/>
            <person name="Gupta A."/>
            <person name="Wang C.C."/>
            <person name="Dunne R.L."/>
            <person name="Upcroft J.A."/>
            <person name="Upcroft P."/>
            <person name="White O."/>
            <person name="Salzberg S.L."/>
            <person name="Tang P."/>
            <person name="Chiu C.-H."/>
            <person name="Lee Y.-S."/>
            <person name="Embley T.M."/>
            <person name="Coombs G.H."/>
            <person name="Mottram J.C."/>
            <person name="Tachezy J."/>
            <person name="Fraser-Liggett C.M."/>
            <person name="Johnson P.J."/>
        </authorList>
    </citation>
    <scope>NUCLEOTIDE SEQUENCE [LARGE SCALE GENOMIC DNA]</scope>
    <source>
        <strain evidence="4">G3</strain>
    </source>
</reference>
<keyword evidence="5" id="KW-1185">Reference proteome</keyword>
<dbReference type="GO" id="GO:0030992">
    <property type="term" value="C:intraciliary transport particle B"/>
    <property type="evidence" value="ECO:0000318"/>
    <property type="project" value="GO_Central"/>
</dbReference>
<dbReference type="InterPro" id="IPR055458">
    <property type="entry name" value="IFT52_GIFT"/>
</dbReference>
<evidence type="ECO:0000259" key="1">
    <source>
        <dbReference type="Pfam" id="PF21178"/>
    </source>
</evidence>
<gene>
    <name evidence="4" type="ORF">TVAG_340650</name>
</gene>
<feature type="domain" description="IFT52 GIFT" evidence="3">
    <location>
        <begin position="7"/>
        <end position="228"/>
    </location>
</feature>
<dbReference type="InParanoid" id="A2DTM4"/>
<dbReference type="STRING" id="5722.A2DTM4"/>
<dbReference type="Gene3D" id="6.10.250.2800">
    <property type="match status" value="1"/>
</dbReference>
<dbReference type="AlphaFoldDB" id="A2DTM4"/>
<proteinExistence type="predicted"/>
<reference evidence="4" key="1">
    <citation type="submission" date="2006-10" db="EMBL/GenBank/DDBJ databases">
        <authorList>
            <person name="Amadeo P."/>
            <person name="Zhao Q."/>
            <person name="Wortman J."/>
            <person name="Fraser-Liggett C."/>
            <person name="Carlton J."/>
        </authorList>
    </citation>
    <scope>NUCLEOTIDE SEQUENCE</scope>
    <source>
        <strain evidence="4">G3</strain>
    </source>
</reference>
<dbReference type="InterPro" id="IPR048643">
    <property type="entry name" value="Itf52_C"/>
</dbReference>
<dbReference type="Pfam" id="PF23355">
    <property type="entry name" value="IFT52_GIFT"/>
    <property type="match status" value="1"/>
</dbReference>
<dbReference type="PANTHER" id="PTHR12969:SF7">
    <property type="entry name" value="INTRAFLAGELLAR TRANSPORT PROTEIN 52 HOMOLOG"/>
    <property type="match status" value="1"/>
</dbReference>
<dbReference type="Pfam" id="PF23352">
    <property type="entry name" value="IFT52_central"/>
    <property type="match status" value="1"/>
</dbReference>
<dbReference type="SUPFAM" id="SSF52317">
    <property type="entry name" value="Class I glutamine amidotransferase-like"/>
    <property type="match status" value="1"/>
</dbReference>
<dbReference type="eggNOG" id="KOG3861">
    <property type="taxonomic scope" value="Eukaryota"/>
</dbReference>
<dbReference type="SMR" id="A2DTM4"/>
<dbReference type="OMA" id="ACLHAPD"/>
<dbReference type="InterPro" id="IPR055460">
    <property type="entry name" value="IFT52_central"/>
</dbReference>
<organism evidence="4 5">
    <name type="scientific">Trichomonas vaginalis (strain ATCC PRA-98 / G3)</name>
    <dbReference type="NCBI Taxonomy" id="412133"/>
    <lineage>
        <taxon>Eukaryota</taxon>
        <taxon>Metamonada</taxon>
        <taxon>Parabasalia</taxon>
        <taxon>Trichomonadida</taxon>
        <taxon>Trichomonadidae</taxon>
        <taxon>Trichomonas</taxon>
    </lineage>
</organism>
<accession>A2DTM4</accession>
<dbReference type="GO" id="GO:0042073">
    <property type="term" value="P:intraciliary transport"/>
    <property type="evidence" value="ECO:0000318"/>
    <property type="project" value="GO_Central"/>
</dbReference>
<evidence type="ECO:0008006" key="6">
    <source>
        <dbReference type="Google" id="ProtNLM"/>
    </source>
</evidence>
<sequence>MTTYVSIIDAGHREYLRREKRLGIFCNSLSQISEVRSSKDSITNDLLKGVNSIWFMGPRNDLNKDEASVLQSYLKSGGNVIIAGAENFPSGFNAFISQYGVKVTEPVISPVYINYIDPHQVSIQHGILNHAITEFIKDDKASFAFPNGYILEVSRPSVPIISSGLSAYPLNCPVISFTAVEKGTLTVIGSPLMFGDEWFRKEQNEQLFNFLIQLILVRSTQLNKIDADNPEVTERWFTPDTISMSERLRPCIQESEKLKPNLIDNFDKAKFSMDMRFVADIANLANTLGVKNEQLDIVTPVFDVALPPLTPAVFPPQMKEPEPPVLELFDLNEIFASKTARLAMLAQKTPPKNIEKFVMQTAKILNVGQKLPQNYSAKDVLEYVFKYVVRCKRQAQD</sequence>
<feature type="domain" description="Intraflagellar transport protein 52 C-terminal" evidence="1">
    <location>
        <begin position="335"/>
        <end position="385"/>
    </location>
</feature>
<evidence type="ECO:0000313" key="4">
    <source>
        <dbReference type="EMBL" id="EAY16171.1"/>
    </source>
</evidence>
<dbReference type="InterPro" id="IPR029062">
    <property type="entry name" value="Class_I_gatase-like"/>
</dbReference>
<dbReference type="CDD" id="cd23683">
    <property type="entry name" value="IFT52_CTD"/>
    <property type="match status" value="1"/>
</dbReference>
<feature type="domain" description="IFT52 central" evidence="2">
    <location>
        <begin position="244"/>
        <end position="324"/>
    </location>
</feature>
<dbReference type="Proteomes" id="UP000001542">
    <property type="component" value="Unassembled WGS sequence"/>
</dbReference>
<dbReference type="GO" id="GO:0005814">
    <property type="term" value="C:centriole"/>
    <property type="evidence" value="ECO:0000318"/>
    <property type="project" value="GO_Central"/>
</dbReference>
<dbReference type="OrthoDB" id="10259368at2759"/>
<dbReference type="PANTHER" id="PTHR12969">
    <property type="entry name" value="NGD5/OSM-6/IFT52"/>
    <property type="match status" value="1"/>
</dbReference>
<dbReference type="RefSeq" id="XP_001328394.1">
    <property type="nucleotide sequence ID" value="XM_001328359.1"/>
</dbReference>
<dbReference type="InterPro" id="IPR039975">
    <property type="entry name" value="IFT52"/>
</dbReference>
<evidence type="ECO:0000259" key="3">
    <source>
        <dbReference type="Pfam" id="PF23355"/>
    </source>
</evidence>
<dbReference type="GO" id="GO:0005929">
    <property type="term" value="C:cilium"/>
    <property type="evidence" value="ECO:0000318"/>
    <property type="project" value="GO_Central"/>
</dbReference>
<dbReference type="KEGG" id="tva:4774181"/>
<evidence type="ECO:0000259" key="2">
    <source>
        <dbReference type="Pfam" id="PF23352"/>
    </source>
</evidence>
<protein>
    <recommendedName>
        <fullName evidence="6">Intraflagellar transport protein 52</fullName>
    </recommendedName>
</protein>
<dbReference type="VEuPathDB" id="TrichDB:TVAGG3_1037940"/>
<dbReference type="VEuPathDB" id="TrichDB:TVAG_340650"/>
<dbReference type="GO" id="GO:0060271">
    <property type="term" value="P:cilium assembly"/>
    <property type="evidence" value="ECO:0000318"/>
    <property type="project" value="GO_Central"/>
</dbReference>
<dbReference type="Pfam" id="PF21178">
    <property type="entry name" value="Itf52_C"/>
    <property type="match status" value="1"/>
</dbReference>
<evidence type="ECO:0000313" key="5">
    <source>
        <dbReference type="Proteomes" id="UP000001542"/>
    </source>
</evidence>
<name>A2DTM4_TRIV3</name>